<dbReference type="GO" id="GO:0006421">
    <property type="term" value="P:asparaginyl-tRNA aminoacylation"/>
    <property type="evidence" value="ECO:0007669"/>
    <property type="project" value="TreeGrafter"/>
</dbReference>
<dbReference type="AlphaFoldDB" id="A0AAR2ISI5"/>
<comment type="subcellular location">
    <subcellularLocation>
        <location evidence="1">Cytoplasm</location>
    </subcellularLocation>
</comment>
<dbReference type="Gene3D" id="3.30.930.10">
    <property type="entry name" value="Bira Bifunctional Protein, Domain 2"/>
    <property type="match status" value="2"/>
</dbReference>
<sequence>MLLGFVLFFELYVSDKQGSDQDGDGTEQNPFKTPLRALLFAGKEPFPTIYVDSQKEDERWAVISKTQMKNTKKLFHKEHVKTDVKDKKEAEDAERREKNLEEAKKIVIENDPSLPEPKTAKIFGLESLREQRVKVFGWVHRLRRQGKNLLFIVLRDGTGFLQCVLTDKLCQCYNGLVLSTESTVALYGTVKPVPEGKQAPGGHELHCDFWELIGLAPAGGADNLLNEESDVDVQLNNRHMMIRGENVSKILRVRSTVTQCFRDHFFSRGYYEVITPPTLVQTQVEGGSTLFKMDYFGEYAYLTQSSQLYLETCIPALGDTFCIAQSYRAEQSRTRRHLSEYTHIEAECPFMSYDDLLCRLEDLVCDVVDRILKSPAAALLYDINPDFKPPKRPFKRMNYTDAIVWLKEHDIKKDDGTYYEFGEVDVLMPNVGEIVGGSMRIWDADELLEGYKREGIDPTPYYWYTDQRKFGTCPHGGYGLGLERFLTWLLNRHHIRDVCLYPRFIQRCRP</sequence>
<dbReference type="Pfam" id="PF00152">
    <property type="entry name" value="tRNA-synt_2"/>
    <property type="match status" value="2"/>
</dbReference>
<dbReference type="PANTHER" id="PTHR22594:SF16">
    <property type="entry name" value="ASPARAGINE--TRNA LIGASE, CYTOPLASMIC"/>
    <property type="match status" value="1"/>
</dbReference>
<dbReference type="Gene3D" id="3.30.1910.20">
    <property type="entry name" value="asparaginyl-tRNA synthetase, N-terminal domain"/>
    <property type="match status" value="1"/>
</dbReference>
<organism evidence="10 11">
    <name type="scientific">Pygocentrus nattereri</name>
    <name type="common">Red-bellied piranha</name>
    <dbReference type="NCBI Taxonomy" id="42514"/>
    <lineage>
        <taxon>Eukaryota</taxon>
        <taxon>Metazoa</taxon>
        <taxon>Chordata</taxon>
        <taxon>Craniata</taxon>
        <taxon>Vertebrata</taxon>
        <taxon>Euteleostomi</taxon>
        <taxon>Actinopterygii</taxon>
        <taxon>Neopterygii</taxon>
        <taxon>Teleostei</taxon>
        <taxon>Ostariophysi</taxon>
        <taxon>Characiformes</taxon>
        <taxon>Characoidei</taxon>
        <taxon>Pygocentrus</taxon>
    </lineage>
</organism>
<reference evidence="10" key="2">
    <citation type="submission" date="2025-08" db="UniProtKB">
        <authorList>
            <consortium name="Ensembl"/>
        </authorList>
    </citation>
    <scope>IDENTIFICATION</scope>
</reference>
<evidence type="ECO:0000256" key="8">
    <source>
        <dbReference type="SAM" id="SignalP"/>
    </source>
</evidence>
<dbReference type="InterPro" id="IPR048952">
    <property type="entry name" value="AsnRS_N"/>
</dbReference>
<dbReference type="InterPro" id="IPR012340">
    <property type="entry name" value="NA-bd_OB-fold"/>
</dbReference>
<dbReference type="InterPro" id="IPR006195">
    <property type="entry name" value="aa-tRNA-synth_II"/>
</dbReference>
<reference evidence="10 11" key="1">
    <citation type="submission" date="2020-10" db="EMBL/GenBank/DDBJ databases">
        <title>Pygocentrus nattereri (red-bellied piranha) genome, fPygNat1, primary haplotype.</title>
        <authorList>
            <person name="Myers G."/>
            <person name="Meyer A."/>
            <person name="Karagic N."/>
            <person name="Pippel M."/>
            <person name="Winkler S."/>
            <person name="Tracey A."/>
            <person name="Wood J."/>
            <person name="Formenti G."/>
            <person name="Howe K."/>
            <person name="Fedrigo O."/>
            <person name="Jarvis E.D."/>
        </authorList>
    </citation>
    <scope>NUCLEOTIDE SEQUENCE [LARGE SCALE GENOMIC DNA]</scope>
</reference>
<dbReference type="InterPro" id="IPR004364">
    <property type="entry name" value="Aa-tRNA-synt_II"/>
</dbReference>
<feature type="domain" description="Aminoacyl-transfer RNA synthetases class-II family profile" evidence="9">
    <location>
        <begin position="251"/>
        <end position="502"/>
    </location>
</feature>
<evidence type="ECO:0000256" key="7">
    <source>
        <dbReference type="ARBA" id="ARBA00023146"/>
    </source>
</evidence>
<dbReference type="GO" id="GO:0005737">
    <property type="term" value="C:cytoplasm"/>
    <property type="evidence" value="ECO:0007669"/>
    <property type="project" value="UniProtKB-SubCell"/>
</dbReference>
<dbReference type="GeneTree" id="ENSGT01030000234618"/>
<dbReference type="Pfam" id="PF01336">
    <property type="entry name" value="tRNA_anti-codon"/>
    <property type="match status" value="1"/>
</dbReference>
<accession>A0AAR2ISI5</accession>
<evidence type="ECO:0000256" key="3">
    <source>
        <dbReference type="ARBA" id="ARBA00022598"/>
    </source>
</evidence>
<evidence type="ECO:0000256" key="5">
    <source>
        <dbReference type="ARBA" id="ARBA00022840"/>
    </source>
</evidence>
<dbReference type="PANTHER" id="PTHR22594">
    <property type="entry name" value="ASPARTYL/LYSYL-TRNA SYNTHETASE"/>
    <property type="match status" value="1"/>
</dbReference>
<dbReference type="PROSITE" id="PS50862">
    <property type="entry name" value="AA_TRNA_LIGASE_II"/>
    <property type="match status" value="1"/>
</dbReference>
<reference evidence="10" key="3">
    <citation type="submission" date="2025-09" db="UniProtKB">
        <authorList>
            <consortium name="Ensembl"/>
        </authorList>
    </citation>
    <scope>IDENTIFICATION</scope>
</reference>
<keyword evidence="3" id="KW-0436">Ligase</keyword>
<evidence type="ECO:0000259" key="9">
    <source>
        <dbReference type="PROSITE" id="PS50862"/>
    </source>
</evidence>
<dbReference type="GO" id="GO:0004816">
    <property type="term" value="F:asparagine-tRNA ligase activity"/>
    <property type="evidence" value="ECO:0007669"/>
    <property type="project" value="TreeGrafter"/>
</dbReference>
<evidence type="ECO:0000256" key="4">
    <source>
        <dbReference type="ARBA" id="ARBA00022741"/>
    </source>
</evidence>
<protein>
    <recommendedName>
        <fullName evidence="9">Aminoacyl-transfer RNA synthetases class-II family profile domain-containing protein</fullName>
    </recommendedName>
</protein>
<dbReference type="SUPFAM" id="SSF55681">
    <property type="entry name" value="Class II aaRS and biotin synthetases"/>
    <property type="match status" value="1"/>
</dbReference>
<dbReference type="InterPro" id="IPR004365">
    <property type="entry name" value="NA-bd_OB_tRNA"/>
</dbReference>
<dbReference type="CDD" id="cd04323">
    <property type="entry name" value="AsnRS_cyto_like_N"/>
    <property type="match status" value="1"/>
</dbReference>
<dbReference type="Gene3D" id="2.40.50.140">
    <property type="entry name" value="Nucleic acid-binding proteins"/>
    <property type="match status" value="1"/>
</dbReference>
<proteinExistence type="predicted"/>
<dbReference type="SUPFAM" id="SSF50249">
    <property type="entry name" value="Nucleic acid-binding proteins"/>
    <property type="match status" value="1"/>
</dbReference>
<name>A0AAR2ISI5_PYGNA</name>
<dbReference type="Ensembl" id="ENSPNAT00000043773.1">
    <property type="protein sequence ID" value="ENSPNAP00000042680.1"/>
    <property type="gene ID" value="ENSPNAG00000018432.2"/>
</dbReference>
<keyword evidence="11" id="KW-1185">Reference proteome</keyword>
<keyword evidence="6" id="KW-0648">Protein biosynthesis</keyword>
<keyword evidence="7" id="KW-0030">Aminoacyl-tRNA synthetase</keyword>
<keyword evidence="8" id="KW-0732">Signal</keyword>
<keyword evidence="4" id="KW-0547">Nucleotide-binding</keyword>
<evidence type="ECO:0000256" key="2">
    <source>
        <dbReference type="ARBA" id="ARBA00022490"/>
    </source>
</evidence>
<evidence type="ECO:0000256" key="6">
    <source>
        <dbReference type="ARBA" id="ARBA00022917"/>
    </source>
</evidence>
<dbReference type="Pfam" id="PF20917">
    <property type="entry name" value="AsnRS_N"/>
    <property type="match status" value="1"/>
</dbReference>
<feature type="signal peptide" evidence="8">
    <location>
        <begin position="1"/>
        <end position="18"/>
    </location>
</feature>
<keyword evidence="2" id="KW-0963">Cytoplasm</keyword>
<feature type="chain" id="PRO_5043591159" description="Aminoacyl-transfer RNA synthetases class-II family profile domain-containing protein" evidence="8">
    <location>
        <begin position="19"/>
        <end position="510"/>
    </location>
</feature>
<dbReference type="InterPro" id="IPR045864">
    <property type="entry name" value="aa-tRNA-synth_II/BPL/LPL"/>
</dbReference>
<keyword evidence="5" id="KW-0067">ATP-binding</keyword>
<dbReference type="Proteomes" id="UP001501920">
    <property type="component" value="Chromosome 16"/>
</dbReference>
<evidence type="ECO:0000313" key="11">
    <source>
        <dbReference type="Proteomes" id="UP001501920"/>
    </source>
</evidence>
<dbReference type="GO" id="GO:0005524">
    <property type="term" value="F:ATP binding"/>
    <property type="evidence" value="ECO:0007669"/>
    <property type="project" value="UniProtKB-KW"/>
</dbReference>
<evidence type="ECO:0000256" key="1">
    <source>
        <dbReference type="ARBA" id="ARBA00004496"/>
    </source>
</evidence>
<evidence type="ECO:0000313" key="10">
    <source>
        <dbReference type="Ensembl" id="ENSPNAP00000042680.1"/>
    </source>
</evidence>
<dbReference type="GO" id="GO:0003676">
    <property type="term" value="F:nucleic acid binding"/>
    <property type="evidence" value="ECO:0007669"/>
    <property type="project" value="InterPro"/>
</dbReference>
<dbReference type="FunFam" id="2.40.50.140:FF:000151">
    <property type="entry name" value="Asparagine--tRNA ligase, cytoplasmic"/>
    <property type="match status" value="1"/>
</dbReference>